<dbReference type="Pfam" id="PF00072">
    <property type="entry name" value="Response_reg"/>
    <property type="match status" value="1"/>
</dbReference>
<dbReference type="InterPro" id="IPR052893">
    <property type="entry name" value="TCS_response_regulator"/>
</dbReference>
<dbReference type="GO" id="GO:0000160">
    <property type="term" value="P:phosphorelay signal transduction system"/>
    <property type="evidence" value="ECO:0007669"/>
    <property type="project" value="InterPro"/>
</dbReference>
<feature type="domain" description="Response regulatory" evidence="2">
    <location>
        <begin position="7"/>
        <end position="132"/>
    </location>
</feature>
<dbReference type="PROSITE" id="PS50110">
    <property type="entry name" value="RESPONSE_REGULATORY"/>
    <property type="match status" value="1"/>
</dbReference>
<evidence type="ECO:0000313" key="3">
    <source>
        <dbReference type="EMBL" id="KPQ14046.1"/>
    </source>
</evidence>
<dbReference type="PATRIC" id="fig|1305737.6.peg.2910"/>
<dbReference type="InterPro" id="IPR001789">
    <property type="entry name" value="Sig_transdc_resp-reg_receiver"/>
</dbReference>
<accession>A0A0P7XET0</accession>
<dbReference type="EMBL" id="LJXT01000073">
    <property type="protein sequence ID" value="KPQ14046.1"/>
    <property type="molecule type" value="Genomic_DNA"/>
</dbReference>
<evidence type="ECO:0000256" key="1">
    <source>
        <dbReference type="PROSITE-ProRule" id="PRU00169"/>
    </source>
</evidence>
<dbReference type="STRING" id="1305737.GCA_000526355_01851"/>
<evidence type="ECO:0000259" key="2">
    <source>
        <dbReference type="PROSITE" id="PS50110"/>
    </source>
</evidence>
<dbReference type="eggNOG" id="COG0784">
    <property type="taxonomic scope" value="Bacteria"/>
</dbReference>
<dbReference type="InterPro" id="IPR011006">
    <property type="entry name" value="CheY-like_superfamily"/>
</dbReference>
<dbReference type="PANTHER" id="PTHR44520:SF2">
    <property type="entry name" value="RESPONSE REGULATOR RCP1"/>
    <property type="match status" value="1"/>
</dbReference>
<protein>
    <submittedName>
        <fullName evidence="3">Two component signal transduction system response regulator</fullName>
    </submittedName>
</protein>
<sequence length="145" mass="16486">MNSRPIKILLVEDNEGDIVLTMEALKDSQLPNEIIIKKDGEAAITYLKELEKSQPKQLPDLILLDINLPKMNGHEVLNQIKNDPELKRTPIIVLTTSSSETDIIEAYSKHANCYITKPVDINDFLKITSKIEEFWFNVVKLPTSI</sequence>
<proteinExistence type="predicted"/>
<dbReference type="SMART" id="SM00448">
    <property type="entry name" value="REC"/>
    <property type="match status" value="1"/>
</dbReference>
<evidence type="ECO:0000313" key="4">
    <source>
        <dbReference type="Proteomes" id="UP000050421"/>
    </source>
</evidence>
<reference evidence="3 4" key="1">
    <citation type="submission" date="2015-09" db="EMBL/GenBank/DDBJ databases">
        <title>Identification and resolution of microdiversity through metagenomic sequencing of parallel consortia.</title>
        <authorList>
            <person name="Nelson W.C."/>
            <person name="Romine M.F."/>
            <person name="Lindemann S.R."/>
        </authorList>
    </citation>
    <scope>NUCLEOTIDE SEQUENCE [LARGE SCALE GENOMIC DNA]</scope>
    <source>
        <strain evidence="3">HL-49</strain>
    </source>
</reference>
<comment type="caution">
    <text evidence="3">The sequence shown here is derived from an EMBL/GenBank/DDBJ whole genome shotgun (WGS) entry which is preliminary data.</text>
</comment>
<dbReference type="Gene3D" id="3.40.50.2300">
    <property type="match status" value="1"/>
</dbReference>
<dbReference type="PANTHER" id="PTHR44520">
    <property type="entry name" value="RESPONSE REGULATOR RCP1-RELATED"/>
    <property type="match status" value="1"/>
</dbReference>
<name>A0A0P7XET0_9BACT</name>
<keyword evidence="1" id="KW-0597">Phosphoprotein</keyword>
<organism evidence="3 4">
    <name type="scientific">Algoriphagus marincola HL-49</name>
    <dbReference type="NCBI Taxonomy" id="1305737"/>
    <lineage>
        <taxon>Bacteria</taxon>
        <taxon>Pseudomonadati</taxon>
        <taxon>Bacteroidota</taxon>
        <taxon>Cytophagia</taxon>
        <taxon>Cytophagales</taxon>
        <taxon>Cyclobacteriaceae</taxon>
        <taxon>Algoriphagus</taxon>
    </lineage>
</organism>
<dbReference type="CDD" id="cd17557">
    <property type="entry name" value="REC_Rcp-like"/>
    <property type="match status" value="1"/>
</dbReference>
<dbReference type="AlphaFoldDB" id="A0A0P7XET0"/>
<dbReference type="OrthoDB" id="7631574at2"/>
<gene>
    <name evidence="3" type="ORF">HLUCCX10_11480</name>
</gene>
<dbReference type="SUPFAM" id="SSF52172">
    <property type="entry name" value="CheY-like"/>
    <property type="match status" value="1"/>
</dbReference>
<dbReference type="Proteomes" id="UP000050421">
    <property type="component" value="Unassembled WGS sequence"/>
</dbReference>
<feature type="modified residue" description="4-aspartylphosphate" evidence="1">
    <location>
        <position position="65"/>
    </location>
</feature>